<organism evidence="1 2">
    <name type="scientific">Curtobacterium poinsettiae</name>
    <dbReference type="NCBI Taxonomy" id="159612"/>
    <lineage>
        <taxon>Bacteria</taxon>
        <taxon>Bacillati</taxon>
        <taxon>Actinomycetota</taxon>
        <taxon>Actinomycetes</taxon>
        <taxon>Micrococcales</taxon>
        <taxon>Microbacteriaceae</taxon>
        <taxon>Curtobacterium</taxon>
    </lineage>
</organism>
<dbReference type="KEGG" id="cpoi:OE229_00445"/>
<evidence type="ECO:0000313" key="1">
    <source>
        <dbReference type="EMBL" id="UYC80963.1"/>
    </source>
</evidence>
<name>A0A9Q9T3B3_9MICO</name>
<gene>
    <name evidence="1" type="ORF">OE229_00445</name>
</gene>
<sequence>MNKTVLTVADAHDIRWHEIDSDAVVLVPCTEPGCQSYGTPHLLTWGDLLQHRASEVTAQDTRVEVIKYAASHEVAEAESYWYAAGFLCDDDIRLTPERLAFFTAHFNSAVALAAELNGESR</sequence>
<dbReference type="EMBL" id="CP106879">
    <property type="protein sequence ID" value="UYC80963.1"/>
    <property type="molecule type" value="Genomic_DNA"/>
</dbReference>
<proteinExistence type="predicted"/>
<reference evidence="1" key="1">
    <citation type="submission" date="2022-09" db="EMBL/GenBank/DDBJ databases">
        <title>Taxonomy of Curtobacterium flaccumfaciens.</title>
        <authorList>
            <person name="Osdaghi E."/>
            <person name="Taghavi S.M."/>
            <person name="Hamidizade M."/>
            <person name="Abachi H."/>
            <person name="Fazliarab A."/>
            <person name="Baeyen S."/>
            <person name="Portier P."/>
            <person name="Van Vaerenbergh J."/>
            <person name="Jacques M.-A."/>
        </authorList>
    </citation>
    <scope>NUCLEOTIDE SEQUENCE</scope>
    <source>
        <strain evidence="1">AGQB46</strain>
    </source>
</reference>
<protein>
    <submittedName>
        <fullName evidence="1">Uncharacterized protein</fullName>
    </submittedName>
</protein>
<dbReference type="AlphaFoldDB" id="A0A9Q9T3B3"/>
<evidence type="ECO:0000313" key="2">
    <source>
        <dbReference type="Proteomes" id="UP001062223"/>
    </source>
</evidence>
<dbReference type="Proteomes" id="UP001062223">
    <property type="component" value="Chromosome"/>
</dbReference>
<accession>A0A9Q9T3B3</accession>
<dbReference type="RefSeq" id="WP_262139209.1">
    <property type="nucleotide sequence ID" value="NZ_CP106879.1"/>
</dbReference>